<comment type="similarity">
    <text evidence="1">Belongs to the glycosyl hydrolase 13 family.</text>
</comment>
<keyword evidence="4" id="KW-1185">Reference proteome</keyword>
<sequence length="596" mass="65146">MTRIDSTSTAGAPLALTTTAPGVTLVHPANDSAREWWRSAVIYQVYPRSFADGDGDGIGDLPGITSRLEHLAALGVDALWLSPFYRSPQADAGYDVADYRDVDPLFGTLEDFDRLRDRATELGLRVIVDLVPNHTSDDHEWFKAALAAGPGSPERARYLFREGQGEHGELPPNNWKSIFGGPAWTRVSERAAAAEDGITDGQWYLHMFDTRQPDLDWEHPEVRSEFEDVLRFWLDRGVDGFRIDVAHGMVKAPGLPDWDGEVSMVEGTTEDAHEDGSTGAGNSGPMFDQEGVHEIYRAWHKVLAAYDGDRALVAEAWVEPLSRLARYVRSDEMHQAFNFSYLTTAWDAAALRGVVTASLKASDEVEAPTTWVLSNHDVVRHASRMGLAGAGVRPNGIGKNDPQPDPELGLRRARAATLQMLGLPGSAYVYQGEELGLPEHTDLDDDLRQDPAWWRNGYTEAGRDGCRVPLPWEADAPGYGFGPSGETWLPQPASYKECAADVQRATEGSTFSMYRDALALRKEHDLGLGSLAWVDELATSPAALAFVNNDVLVLTNFGAEPVALPTDARVLITSGPLGEGDAGSTVPQDTTVWLQR</sequence>
<dbReference type="PANTHER" id="PTHR10357:SF179">
    <property type="entry name" value="NEUTRAL AND BASIC AMINO ACID TRANSPORT PROTEIN RBAT"/>
    <property type="match status" value="1"/>
</dbReference>
<dbReference type="Pfam" id="PF00128">
    <property type="entry name" value="Alpha-amylase"/>
    <property type="match status" value="1"/>
</dbReference>
<dbReference type="EMBL" id="JAEINH010000003">
    <property type="protein sequence ID" value="MBI9114337.1"/>
    <property type="molecule type" value="Genomic_DNA"/>
</dbReference>
<reference evidence="3" key="1">
    <citation type="submission" date="2020-12" db="EMBL/GenBank/DDBJ databases">
        <title>Sanguibacter suaedae sp. nov., isolated from Suaeda aralocaspica.</title>
        <authorList>
            <person name="Ma Q."/>
        </authorList>
    </citation>
    <scope>NUCLEOTIDE SEQUENCE</scope>
    <source>
        <strain evidence="3">YZGR15</strain>
    </source>
</reference>
<gene>
    <name evidence="3" type="ORF">JAV76_04840</name>
</gene>
<proteinExistence type="inferred from homology"/>
<evidence type="ECO:0000313" key="4">
    <source>
        <dbReference type="Proteomes" id="UP000602087"/>
    </source>
</evidence>
<dbReference type="SMART" id="SM00642">
    <property type="entry name" value="Aamy"/>
    <property type="match status" value="1"/>
</dbReference>
<dbReference type="CDD" id="cd11332">
    <property type="entry name" value="AmyAc_OligoGlu_TS"/>
    <property type="match status" value="1"/>
</dbReference>
<accession>A0A934I9D6</accession>
<feature type="domain" description="Glycosyl hydrolase family 13 catalytic" evidence="2">
    <location>
        <begin position="44"/>
        <end position="467"/>
    </location>
</feature>
<evidence type="ECO:0000259" key="2">
    <source>
        <dbReference type="SMART" id="SM00642"/>
    </source>
</evidence>
<dbReference type="GO" id="GO:0004556">
    <property type="term" value="F:alpha-amylase activity"/>
    <property type="evidence" value="ECO:0007669"/>
    <property type="project" value="TreeGrafter"/>
</dbReference>
<dbReference type="PANTHER" id="PTHR10357">
    <property type="entry name" value="ALPHA-AMYLASE FAMILY MEMBER"/>
    <property type="match status" value="1"/>
</dbReference>
<dbReference type="GO" id="GO:0009313">
    <property type="term" value="P:oligosaccharide catabolic process"/>
    <property type="evidence" value="ECO:0007669"/>
    <property type="project" value="TreeGrafter"/>
</dbReference>
<dbReference type="InterPro" id="IPR017853">
    <property type="entry name" value="GH"/>
</dbReference>
<dbReference type="AlphaFoldDB" id="A0A934I9D6"/>
<dbReference type="RefSeq" id="WP_198732897.1">
    <property type="nucleotide sequence ID" value="NZ_JAEINH010000003.1"/>
</dbReference>
<dbReference type="Gene3D" id="3.90.400.10">
    <property type="entry name" value="Oligo-1,6-glucosidase, Domain 2"/>
    <property type="match status" value="1"/>
</dbReference>
<evidence type="ECO:0000256" key="1">
    <source>
        <dbReference type="ARBA" id="ARBA00008061"/>
    </source>
</evidence>
<comment type="caution">
    <text evidence="3">The sequence shown here is derived from an EMBL/GenBank/DDBJ whole genome shotgun (WGS) entry which is preliminary data.</text>
</comment>
<dbReference type="InterPro" id="IPR045857">
    <property type="entry name" value="O16G_dom_2"/>
</dbReference>
<protein>
    <submittedName>
        <fullName evidence="3">Glycoside hydrolase family 13 protein</fullName>
    </submittedName>
</protein>
<organism evidence="3 4">
    <name type="scientific">Sanguibacter suaedae</name>
    <dbReference type="NCBI Taxonomy" id="2795737"/>
    <lineage>
        <taxon>Bacteria</taxon>
        <taxon>Bacillati</taxon>
        <taxon>Actinomycetota</taxon>
        <taxon>Actinomycetes</taxon>
        <taxon>Micrococcales</taxon>
        <taxon>Sanguibacteraceae</taxon>
        <taxon>Sanguibacter</taxon>
    </lineage>
</organism>
<keyword evidence="3" id="KW-0378">Hydrolase</keyword>
<name>A0A934I9D6_9MICO</name>
<dbReference type="Gene3D" id="3.20.20.80">
    <property type="entry name" value="Glycosidases"/>
    <property type="match status" value="2"/>
</dbReference>
<dbReference type="Proteomes" id="UP000602087">
    <property type="component" value="Unassembled WGS sequence"/>
</dbReference>
<evidence type="ECO:0000313" key="3">
    <source>
        <dbReference type="EMBL" id="MBI9114337.1"/>
    </source>
</evidence>
<dbReference type="SUPFAM" id="SSF51445">
    <property type="entry name" value="(Trans)glycosidases"/>
    <property type="match status" value="1"/>
</dbReference>
<dbReference type="InterPro" id="IPR006047">
    <property type="entry name" value="GH13_cat_dom"/>
</dbReference>